<keyword evidence="1" id="KW-0175">Coiled coil</keyword>
<feature type="compositionally biased region" description="Polar residues" evidence="4">
    <location>
        <begin position="96"/>
        <end position="109"/>
    </location>
</feature>
<evidence type="ECO:0008006" key="9">
    <source>
        <dbReference type="Google" id="ProtNLM"/>
    </source>
</evidence>
<dbReference type="eggNOG" id="ENOG502QPU5">
    <property type="taxonomic scope" value="Eukaryota"/>
</dbReference>
<dbReference type="OrthoDB" id="1936239at2759"/>
<dbReference type="EMBL" id="KI632147">
    <property type="protein sequence ID" value="EYU24098.1"/>
    <property type="molecule type" value="Genomic_DNA"/>
</dbReference>
<dbReference type="Pfam" id="PF03470">
    <property type="entry name" value="zf-XS"/>
    <property type="match status" value="1"/>
</dbReference>
<dbReference type="AlphaFoldDB" id="A0A022QA11"/>
<sequence length="591" mass="68290">MNVNSAEDEGWEEKKSKNKSRSNPLKQWGPQNSNPKGWGHSGLGRGSGQTGPTLSSDIRKHAGRGYTKPQLTNRSPDCGYVAANPVIAPPLKNGWGWSTRTGSSQSSEDSMAHKEKAQTVHPADDQTSKAGEVDEESDDIDDSDDSDDELMSDEFDSDESQKSHETRKKNRWFKELFKSLDLLTVEQINEPERQWHCPACKGGPGAIDWYRGLQPLISHARTKRSKRVKLHRELAELLDEELQRRGTSAQPSGEMFGKWKGLEERADRDIVWPPMVIIMNTRHEKDDNEKWIGMGNQELLDYFNPYQAVKARHSYGPQGHRGMSVLIFEASPVGYAEAERLSKHFEDTCRDRLAWARNKAPIYSGGKRQLYGYIAEKQDMDNFNQHSPGKSKLKYEMRSYKEMVVNQMKQMSEDNQQLLFFKNKVAKEQKSKKALEESLGILTEQMRKTVVENHHVILTTKKLHQQNKAEMEYQAGFFGDQMQQMYEVRNAKEENFERIQQHEREKVTNLEANVSSGEERVRRAEEIAKLIQLQDKEMEEFGNKREKLMKAHEERKVELKRRHCDEMLALEKEFDDEFNKLMDEYTPSTSK</sequence>
<gene>
    <name evidence="7" type="ORF">MIMGU_mgv1a003343mg</name>
</gene>
<dbReference type="Pfam" id="PF03468">
    <property type="entry name" value="XS"/>
    <property type="match status" value="1"/>
</dbReference>
<proteinExistence type="inferred from homology"/>
<evidence type="ECO:0000313" key="7">
    <source>
        <dbReference type="EMBL" id="EYU24098.1"/>
    </source>
</evidence>
<feature type="compositionally biased region" description="Basic and acidic residues" evidence="4">
    <location>
        <begin position="110"/>
        <end position="127"/>
    </location>
</feature>
<dbReference type="InterPro" id="IPR038588">
    <property type="entry name" value="XS_domain_sf"/>
</dbReference>
<dbReference type="GO" id="GO:0031047">
    <property type="term" value="P:regulatory ncRNA-mediated gene silencing"/>
    <property type="evidence" value="ECO:0007669"/>
    <property type="project" value="UniProtKB-KW"/>
</dbReference>
<feature type="domain" description="XS" evidence="5">
    <location>
        <begin position="267"/>
        <end position="381"/>
    </location>
</feature>
<accession>A0A022QA11</accession>
<feature type="domain" description="Zinc finger-XS" evidence="6">
    <location>
        <begin position="197"/>
        <end position="235"/>
    </location>
</feature>
<evidence type="ECO:0000259" key="6">
    <source>
        <dbReference type="Pfam" id="PF03470"/>
    </source>
</evidence>
<dbReference type="OMA" id="DWYNLQP"/>
<reference evidence="7 8" key="1">
    <citation type="journal article" date="2013" name="Proc. Natl. Acad. Sci. U.S.A.">
        <title>Fine-scale variation in meiotic recombination in Mimulus inferred from population shotgun sequencing.</title>
        <authorList>
            <person name="Hellsten U."/>
            <person name="Wright K.M."/>
            <person name="Jenkins J."/>
            <person name="Shu S."/>
            <person name="Yuan Y."/>
            <person name="Wessler S.R."/>
            <person name="Schmutz J."/>
            <person name="Willis J.H."/>
            <person name="Rokhsar D.S."/>
        </authorList>
    </citation>
    <scope>NUCLEOTIDE SEQUENCE [LARGE SCALE GENOMIC DNA]</scope>
    <source>
        <strain evidence="8">cv. DUN x IM62</strain>
    </source>
</reference>
<evidence type="ECO:0000313" key="8">
    <source>
        <dbReference type="Proteomes" id="UP000030748"/>
    </source>
</evidence>
<dbReference type="KEGG" id="egt:105972959"/>
<feature type="compositionally biased region" description="Gly residues" evidence="4">
    <location>
        <begin position="39"/>
        <end position="49"/>
    </location>
</feature>
<evidence type="ECO:0000256" key="4">
    <source>
        <dbReference type="SAM" id="MobiDB-lite"/>
    </source>
</evidence>
<dbReference type="PANTHER" id="PTHR46602:SF1">
    <property type="entry name" value="PROTEIN SUPPRESSOR OF GENE SILENCING 3"/>
    <property type="match status" value="1"/>
</dbReference>
<keyword evidence="2" id="KW-0943">RNA-mediated gene silencing</keyword>
<dbReference type="Proteomes" id="UP000030748">
    <property type="component" value="Unassembled WGS sequence"/>
</dbReference>
<evidence type="ECO:0000256" key="1">
    <source>
        <dbReference type="ARBA" id="ARBA00023054"/>
    </source>
</evidence>
<dbReference type="Gene3D" id="3.30.70.2890">
    <property type="entry name" value="XS domain"/>
    <property type="match status" value="1"/>
</dbReference>
<evidence type="ECO:0000256" key="3">
    <source>
        <dbReference type="ARBA" id="ARBA00024022"/>
    </source>
</evidence>
<dbReference type="InterPro" id="IPR044287">
    <property type="entry name" value="SGS3"/>
</dbReference>
<dbReference type="CDD" id="cd12266">
    <property type="entry name" value="RRM_like_XS"/>
    <property type="match status" value="1"/>
</dbReference>
<name>A0A022QA11_ERYGU</name>
<feature type="compositionally biased region" description="Acidic residues" evidence="4">
    <location>
        <begin position="1"/>
        <end position="11"/>
    </location>
</feature>
<dbReference type="STRING" id="4155.A0A022QA11"/>
<dbReference type="GO" id="GO:0051607">
    <property type="term" value="P:defense response to virus"/>
    <property type="evidence" value="ECO:0007669"/>
    <property type="project" value="InterPro"/>
</dbReference>
<comment type="similarity">
    <text evidence="3">Belongs to the SGS3 family.</text>
</comment>
<feature type="compositionally biased region" description="Acidic residues" evidence="4">
    <location>
        <begin position="133"/>
        <end position="158"/>
    </location>
</feature>
<dbReference type="InterPro" id="IPR005381">
    <property type="entry name" value="Znf-XS_domain"/>
</dbReference>
<dbReference type="InterPro" id="IPR005380">
    <property type="entry name" value="XS_domain"/>
</dbReference>
<organism evidence="7 8">
    <name type="scientific">Erythranthe guttata</name>
    <name type="common">Yellow monkey flower</name>
    <name type="synonym">Mimulus guttatus</name>
    <dbReference type="NCBI Taxonomy" id="4155"/>
    <lineage>
        <taxon>Eukaryota</taxon>
        <taxon>Viridiplantae</taxon>
        <taxon>Streptophyta</taxon>
        <taxon>Embryophyta</taxon>
        <taxon>Tracheophyta</taxon>
        <taxon>Spermatophyta</taxon>
        <taxon>Magnoliopsida</taxon>
        <taxon>eudicotyledons</taxon>
        <taxon>Gunneridae</taxon>
        <taxon>Pentapetalae</taxon>
        <taxon>asterids</taxon>
        <taxon>lamiids</taxon>
        <taxon>Lamiales</taxon>
        <taxon>Phrymaceae</taxon>
        <taxon>Erythranthe</taxon>
    </lineage>
</organism>
<keyword evidence="8" id="KW-1185">Reference proteome</keyword>
<dbReference type="PANTHER" id="PTHR46602">
    <property type="entry name" value="PROTEIN SUPPRESSOR OF GENE SILENCING 3"/>
    <property type="match status" value="1"/>
</dbReference>
<evidence type="ECO:0000259" key="5">
    <source>
        <dbReference type="Pfam" id="PF03468"/>
    </source>
</evidence>
<dbReference type="EMBL" id="KI632147">
    <property type="protein sequence ID" value="EYU24097.1"/>
    <property type="molecule type" value="Genomic_DNA"/>
</dbReference>
<protein>
    <recommendedName>
        <fullName evidence="9">XS domain-containing protein</fullName>
    </recommendedName>
</protein>
<feature type="region of interest" description="Disordered" evidence="4">
    <location>
        <begin position="1"/>
        <end position="168"/>
    </location>
</feature>
<evidence type="ECO:0000256" key="2">
    <source>
        <dbReference type="ARBA" id="ARBA00023158"/>
    </source>
</evidence>